<keyword evidence="3" id="KW-1185">Reference proteome</keyword>
<feature type="transmembrane region" description="Helical" evidence="1">
    <location>
        <begin position="116"/>
        <end position="134"/>
    </location>
</feature>
<evidence type="ECO:0000313" key="3">
    <source>
        <dbReference type="Proteomes" id="UP000516361"/>
    </source>
</evidence>
<keyword evidence="1" id="KW-1133">Transmembrane helix</keyword>
<protein>
    <submittedName>
        <fullName evidence="2">Uncharacterized protein</fullName>
    </submittedName>
</protein>
<organism evidence="2 3">
    <name type="scientific">Tepiditoga spiralis</name>
    <dbReference type="NCBI Taxonomy" id="2108365"/>
    <lineage>
        <taxon>Bacteria</taxon>
        <taxon>Thermotogati</taxon>
        <taxon>Thermotogota</taxon>
        <taxon>Thermotogae</taxon>
        <taxon>Petrotogales</taxon>
        <taxon>Petrotogaceae</taxon>
        <taxon>Tepiditoga</taxon>
    </lineage>
</organism>
<keyword evidence="1" id="KW-0472">Membrane</keyword>
<dbReference type="KEGG" id="ocy:OSSY52_12810"/>
<sequence length="169" mass="18895">MENPFVLAMVEFAILGTAGEIAGTLLKKEKLNVVKVIHSAVTWAILGVIIKFMFAGFNGFVDTLTQHHYLPSGKFFSAFFKSFFTNALFGPWIIISHRFLDNLPKFKIPSNGLKGAMLTLLWFWLPAHTVTFMLPHTWQVTLAAVWSFVLGLILGFFANTKSKKSGEPV</sequence>
<feature type="transmembrane region" description="Helical" evidence="1">
    <location>
        <begin position="6"/>
        <end position="26"/>
    </location>
</feature>
<dbReference type="AlphaFoldDB" id="A0A7G1G3V7"/>
<proteinExistence type="predicted"/>
<dbReference type="Proteomes" id="UP000516361">
    <property type="component" value="Chromosome"/>
</dbReference>
<feature type="transmembrane region" description="Helical" evidence="1">
    <location>
        <begin position="75"/>
        <end position="95"/>
    </location>
</feature>
<dbReference type="InParanoid" id="A0A7G1G3V7"/>
<accession>A0A7G1G3V7</accession>
<feature type="transmembrane region" description="Helical" evidence="1">
    <location>
        <begin position="140"/>
        <end position="158"/>
    </location>
</feature>
<feature type="transmembrane region" description="Helical" evidence="1">
    <location>
        <begin position="33"/>
        <end position="55"/>
    </location>
</feature>
<reference evidence="2 3" key="1">
    <citation type="submission" date="2018-06" db="EMBL/GenBank/DDBJ databases">
        <title>Genome sequencing of Oceanotoga sp. sy52.</title>
        <authorList>
            <person name="Mori K."/>
        </authorList>
    </citation>
    <scope>NUCLEOTIDE SEQUENCE [LARGE SCALE GENOMIC DNA]</scope>
    <source>
        <strain evidence="3">sy52</strain>
    </source>
</reference>
<keyword evidence="1" id="KW-0812">Transmembrane</keyword>
<dbReference type="EMBL" id="AP018712">
    <property type="protein sequence ID" value="BBE31140.1"/>
    <property type="molecule type" value="Genomic_DNA"/>
</dbReference>
<evidence type="ECO:0000256" key="1">
    <source>
        <dbReference type="SAM" id="Phobius"/>
    </source>
</evidence>
<dbReference type="RefSeq" id="WP_190613497.1">
    <property type="nucleotide sequence ID" value="NZ_AP018712.1"/>
</dbReference>
<gene>
    <name evidence="2" type="ORF">OSSY52_12810</name>
</gene>
<evidence type="ECO:0000313" key="2">
    <source>
        <dbReference type="EMBL" id="BBE31140.1"/>
    </source>
</evidence>
<name>A0A7G1G3V7_9BACT</name>